<dbReference type="CDD" id="cd03196">
    <property type="entry name" value="GST_C_5"/>
    <property type="match status" value="1"/>
</dbReference>
<evidence type="ECO:0000259" key="1">
    <source>
        <dbReference type="PROSITE" id="PS50404"/>
    </source>
</evidence>
<dbReference type="InterPro" id="IPR004045">
    <property type="entry name" value="Glutathione_S-Trfase_N"/>
</dbReference>
<protein>
    <submittedName>
        <fullName evidence="2">Glutathione S-transferase</fullName>
    </submittedName>
</protein>
<gene>
    <name evidence="2" type="ORF">AAJCM20276_00480</name>
</gene>
<reference evidence="2 3" key="1">
    <citation type="submission" date="2020-07" db="EMBL/GenBank/DDBJ databases">
        <title>Complete Genome Sequence of an acetic acid bacterium, Acetobacter aceti JCM20276.</title>
        <authorList>
            <person name="Hirose Y."/>
            <person name="Mihara H."/>
        </authorList>
    </citation>
    <scope>NUCLEOTIDE SEQUENCE [LARGE SCALE GENOMIC DNA]</scope>
    <source>
        <strain evidence="2 3">JCM20276</strain>
    </source>
</reference>
<dbReference type="SUPFAM" id="SSF52833">
    <property type="entry name" value="Thioredoxin-like"/>
    <property type="match status" value="1"/>
</dbReference>
<proteinExistence type="predicted"/>
<organism evidence="2 3">
    <name type="scientific">Acetobacter aceti</name>
    <dbReference type="NCBI Taxonomy" id="435"/>
    <lineage>
        <taxon>Bacteria</taxon>
        <taxon>Pseudomonadati</taxon>
        <taxon>Pseudomonadota</taxon>
        <taxon>Alphaproteobacteria</taxon>
        <taxon>Acetobacterales</taxon>
        <taxon>Acetobacteraceae</taxon>
        <taxon>Acetobacter</taxon>
        <taxon>Acetobacter subgen. Acetobacter</taxon>
    </lineage>
</organism>
<dbReference type="PROSITE" id="PS50404">
    <property type="entry name" value="GST_NTER"/>
    <property type="match status" value="1"/>
</dbReference>
<evidence type="ECO:0000313" key="3">
    <source>
        <dbReference type="Proteomes" id="UP000515220"/>
    </source>
</evidence>
<dbReference type="PANTHER" id="PTHR43968">
    <property type="match status" value="1"/>
</dbReference>
<evidence type="ECO:0000313" key="2">
    <source>
        <dbReference type="EMBL" id="BCI65424.1"/>
    </source>
</evidence>
<dbReference type="RefSeq" id="WP_099349064.1">
    <property type="nucleotide sequence ID" value="NZ_AP023326.1"/>
</dbReference>
<dbReference type="AlphaFoldDB" id="A0A6S6PJM5"/>
<dbReference type="InterPro" id="IPR050983">
    <property type="entry name" value="GST_Omega/HSP26"/>
</dbReference>
<feature type="domain" description="GST N-terminal" evidence="1">
    <location>
        <begin position="2"/>
        <end position="81"/>
    </location>
</feature>
<dbReference type="GO" id="GO:0005737">
    <property type="term" value="C:cytoplasm"/>
    <property type="evidence" value="ECO:0007669"/>
    <property type="project" value="TreeGrafter"/>
</dbReference>
<dbReference type="EMBL" id="AP023326">
    <property type="protein sequence ID" value="BCI65424.1"/>
    <property type="molecule type" value="Genomic_DNA"/>
</dbReference>
<dbReference type="GO" id="GO:0016740">
    <property type="term" value="F:transferase activity"/>
    <property type="evidence" value="ECO:0007669"/>
    <property type="project" value="UniProtKB-KW"/>
</dbReference>
<dbReference type="PANTHER" id="PTHR43968:SF6">
    <property type="entry name" value="GLUTATHIONE S-TRANSFERASE OMEGA"/>
    <property type="match status" value="1"/>
</dbReference>
<sequence>MTFPVLYTFRRCPYAMRARLAFLSSGTDCECREIRLAAKPEAMLTASPKGTVPVLVLSEGHVIDQSLDIMKWALAQSDPENWLANPRYDLIERNDTFFKHHLDLYKYATRHNSDPHYHRQEALQSLLDLEQMLETAPFLSGAYFGLTDAAIAPFVRQFAATDSIWFEAQNIPRLQTWLREFTSSRRFEQVMYRFSPWQPNDKPVFLRTDT</sequence>
<keyword evidence="2" id="KW-0808">Transferase</keyword>
<dbReference type="Gene3D" id="1.20.1050.10">
    <property type="match status" value="1"/>
</dbReference>
<dbReference type="Gene3D" id="3.40.30.10">
    <property type="entry name" value="Glutaredoxin"/>
    <property type="match status" value="1"/>
</dbReference>
<name>A0A6S6PJM5_ACEAC</name>
<dbReference type="SUPFAM" id="SSF47616">
    <property type="entry name" value="GST C-terminal domain-like"/>
    <property type="match status" value="1"/>
</dbReference>
<dbReference type="InterPro" id="IPR036282">
    <property type="entry name" value="Glutathione-S-Trfase_C_sf"/>
</dbReference>
<dbReference type="InterPro" id="IPR036249">
    <property type="entry name" value="Thioredoxin-like_sf"/>
</dbReference>
<dbReference type="Pfam" id="PF13417">
    <property type="entry name" value="GST_N_3"/>
    <property type="match status" value="1"/>
</dbReference>
<dbReference type="Proteomes" id="UP000515220">
    <property type="component" value="Chromosome"/>
</dbReference>
<accession>A0A6S6PJM5</accession>